<protein>
    <submittedName>
        <fullName evidence="2">Uncharacterized protein</fullName>
    </submittedName>
</protein>
<reference evidence="2" key="1">
    <citation type="submission" date="2020-06" db="EMBL/GenBank/DDBJ databases">
        <title>WGS assembly of Ceratodon purpureus strain R40.</title>
        <authorList>
            <person name="Carey S.B."/>
            <person name="Jenkins J."/>
            <person name="Shu S."/>
            <person name="Lovell J.T."/>
            <person name="Sreedasyam A."/>
            <person name="Maumus F."/>
            <person name="Tiley G.P."/>
            <person name="Fernandez-Pozo N."/>
            <person name="Barry K."/>
            <person name="Chen C."/>
            <person name="Wang M."/>
            <person name="Lipzen A."/>
            <person name="Daum C."/>
            <person name="Saski C.A."/>
            <person name="Payton A.C."/>
            <person name="Mcbreen J.C."/>
            <person name="Conrad R.E."/>
            <person name="Kollar L.M."/>
            <person name="Olsson S."/>
            <person name="Huttunen S."/>
            <person name="Landis J.B."/>
            <person name="Wickett N.J."/>
            <person name="Johnson M.G."/>
            <person name="Rensing S.A."/>
            <person name="Grimwood J."/>
            <person name="Schmutz J."/>
            <person name="Mcdaniel S.F."/>
        </authorList>
    </citation>
    <scope>NUCLEOTIDE SEQUENCE</scope>
    <source>
        <strain evidence="2">R40</strain>
    </source>
</reference>
<feature type="chain" id="PRO_5035739477" evidence="1">
    <location>
        <begin position="18"/>
        <end position="52"/>
    </location>
</feature>
<accession>A0A8T0HL06</accession>
<comment type="caution">
    <text evidence="2">The sequence shown here is derived from an EMBL/GenBank/DDBJ whole genome shotgun (WGS) entry which is preliminary data.</text>
</comment>
<dbReference type="Proteomes" id="UP000822688">
    <property type="component" value="Chromosome V"/>
</dbReference>
<keyword evidence="1" id="KW-0732">Signal</keyword>
<sequence length="52" mass="6044">MSCYWFSPLLGMHFILARDAQQVQLSRGRSCCGHEFNLDWKGLLELNQADQE</sequence>
<organism evidence="2 3">
    <name type="scientific">Ceratodon purpureus</name>
    <name type="common">Fire moss</name>
    <name type="synonym">Dicranum purpureum</name>
    <dbReference type="NCBI Taxonomy" id="3225"/>
    <lineage>
        <taxon>Eukaryota</taxon>
        <taxon>Viridiplantae</taxon>
        <taxon>Streptophyta</taxon>
        <taxon>Embryophyta</taxon>
        <taxon>Bryophyta</taxon>
        <taxon>Bryophytina</taxon>
        <taxon>Bryopsida</taxon>
        <taxon>Dicranidae</taxon>
        <taxon>Pseudoditrichales</taxon>
        <taxon>Ditrichaceae</taxon>
        <taxon>Ceratodon</taxon>
    </lineage>
</organism>
<dbReference type="EMBL" id="CM026426">
    <property type="protein sequence ID" value="KAG0571487.1"/>
    <property type="molecule type" value="Genomic_DNA"/>
</dbReference>
<dbReference type="AlphaFoldDB" id="A0A8T0HL06"/>
<name>A0A8T0HL06_CERPU</name>
<gene>
    <name evidence="2" type="ORF">KC19_VG015300</name>
</gene>
<feature type="signal peptide" evidence="1">
    <location>
        <begin position="1"/>
        <end position="17"/>
    </location>
</feature>
<evidence type="ECO:0000256" key="1">
    <source>
        <dbReference type="SAM" id="SignalP"/>
    </source>
</evidence>
<evidence type="ECO:0000313" key="2">
    <source>
        <dbReference type="EMBL" id="KAG0571487.1"/>
    </source>
</evidence>
<keyword evidence="3" id="KW-1185">Reference proteome</keyword>
<evidence type="ECO:0000313" key="3">
    <source>
        <dbReference type="Proteomes" id="UP000822688"/>
    </source>
</evidence>
<proteinExistence type="predicted"/>